<proteinExistence type="predicted"/>
<reference evidence="2" key="1">
    <citation type="submission" date="2018-11" db="EMBL/GenBank/DDBJ databases">
        <authorList>
            <person name="Alioto T."/>
            <person name="Alioto T."/>
        </authorList>
    </citation>
    <scope>NUCLEOTIDE SEQUENCE</scope>
</reference>
<keyword evidence="1" id="KW-0732">Signal</keyword>
<name>A0A8B6EXU5_MYTGA</name>
<comment type="caution">
    <text evidence="2">The sequence shown here is derived from an EMBL/GenBank/DDBJ whole genome shotgun (WGS) entry which is preliminary data.</text>
</comment>
<sequence length="118" mass="12640">MKYIAFYILAILPILTYTFGASISFSHHSGISTSCTNGKCKTVSDRGHVSVDCKNGNCNKDYSSTQCKNGKCTHTGDTGPTKDIPEPKWDYMGGGFDSSDFGDMSGGISHIGDVVINE</sequence>
<feature type="signal peptide" evidence="1">
    <location>
        <begin position="1"/>
        <end position="20"/>
    </location>
</feature>
<evidence type="ECO:0000256" key="1">
    <source>
        <dbReference type="SAM" id="SignalP"/>
    </source>
</evidence>
<evidence type="ECO:0000313" key="2">
    <source>
        <dbReference type="EMBL" id="VDI40507.1"/>
    </source>
</evidence>
<dbReference type="PROSITE" id="PS51257">
    <property type="entry name" value="PROKAR_LIPOPROTEIN"/>
    <property type="match status" value="1"/>
</dbReference>
<dbReference type="OrthoDB" id="10433983at2759"/>
<dbReference type="AlphaFoldDB" id="A0A8B6EXU5"/>
<gene>
    <name evidence="2" type="ORF">MGAL_10B059551</name>
</gene>
<dbReference type="EMBL" id="UYJE01005812">
    <property type="protein sequence ID" value="VDI40507.1"/>
    <property type="molecule type" value="Genomic_DNA"/>
</dbReference>
<organism evidence="2 3">
    <name type="scientific">Mytilus galloprovincialis</name>
    <name type="common">Mediterranean mussel</name>
    <dbReference type="NCBI Taxonomy" id="29158"/>
    <lineage>
        <taxon>Eukaryota</taxon>
        <taxon>Metazoa</taxon>
        <taxon>Spiralia</taxon>
        <taxon>Lophotrochozoa</taxon>
        <taxon>Mollusca</taxon>
        <taxon>Bivalvia</taxon>
        <taxon>Autobranchia</taxon>
        <taxon>Pteriomorphia</taxon>
        <taxon>Mytilida</taxon>
        <taxon>Mytiloidea</taxon>
        <taxon>Mytilidae</taxon>
        <taxon>Mytilinae</taxon>
        <taxon>Mytilus</taxon>
    </lineage>
</organism>
<dbReference type="Proteomes" id="UP000596742">
    <property type="component" value="Unassembled WGS sequence"/>
</dbReference>
<keyword evidence="3" id="KW-1185">Reference proteome</keyword>
<feature type="chain" id="PRO_5032627173" evidence="1">
    <location>
        <begin position="21"/>
        <end position="118"/>
    </location>
</feature>
<accession>A0A8B6EXU5</accession>
<protein>
    <submittedName>
        <fullName evidence="2">Uncharacterized protein</fullName>
    </submittedName>
</protein>
<evidence type="ECO:0000313" key="3">
    <source>
        <dbReference type="Proteomes" id="UP000596742"/>
    </source>
</evidence>